<feature type="transmembrane region" description="Helical" evidence="2">
    <location>
        <begin position="58"/>
        <end position="78"/>
    </location>
</feature>
<protein>
    <submittedName>
        <fullName evidence="4">Fatty acid hydroxylase family protein</fullName>
    </submittedName>
</protein>
<keyword evidence="2" id="KW-1133">Transmembrane helix</keyword>
<dbReference type="GO" id="GO:0005506">
    <property type="term" value="F:iron ion binding"/>
    <property type="evidence" value="ECO:0007669"/>
    <property type="project" value="InterPro"/>
</dbReference>
<name>A0A560H4C2_9PROT</name>
<evidence type="ECO:0000259" key="3">
    <source>
        <dbReference type="Pfam" id="PF04116"/>
    </source>
</evidence>
<dbReference type="GO" id="GO:0008610">
    <property type="term" value="P:lipid biosynthetic process"/>
    <property type="evidence" value="ECO:0007669"/>
    <property type="project" value="InterPro"/>
</dbReference>
<comment type="caution">
    <text evidence="4">The sequence shown here is derived from an EMBL/GenBank/DDBJ whole genome shotgun (WGS) entry which is preliminary data.</text>
</comment>
<keyword evidence="2" id="KW-0812">Transmembrane</keyword>
<dbReference type="InterPro" id="IPR006694">
    <property type="entry name" value="Fatty_acid_hydroxylase"/>
</dbReference>
<dbReference type="AlphaFoldDB" id="A0A560H4C2"/>
<dbReference type="GO" id="GO:0016491">
    <property type="term" value="F:oxidoreductase activity"/>
    <property type="evidence" value="ECO:0007669"/>
    <property type="project" value="InterPro"/>
</dbReference>
<sequence>MAQKLAWGRAWHGRSYDLGRMTLADLWGAYLTHPAIQVYAVLAVLAAGYAAVTADSAVPPALAVVAVFLVYPMAWYLIHRYILHGRWLYKMKWSATLWKRIHFDHHQDPHLLEVLFGSPLNTLPTIACVTVPVGYAIGGWPAAAAALSMGLVLTCVYEFIHCIQHLNYKPTNPFILKLKRDHLIHHFHNEDTNLGIVSFTPDRLFGTYFASARDCPKSATVFNLGYDVAEAQRYPWVMRATGAPPRDRPPSAFAASETGGAAS</sequence>
<feature type="domain" description="Fatty acid hydroxylase" evidence="3">
    <location>
        <begin position="65"/>
        <end position="207"/>
    </location>
</feature>
<evidence type="ECO:0000256" key="2">
    <source>
        <dbReference type="SAM" id="Phobius"/>
    </source>
</evidence>
<reference evidence="4 5" key="1">
    <citation type="submission" date="2019-06" db="EMBL/GenBank/DDBJ databases">
        <title>Genomic Encyclopedia of Type Strains, Phase IV (KMG-V): Genome sequencing to study the core and pangenomes of soil and plant-associated prokaryotes.</title>
        <authorList>
            <person name="Whitman W."/>
        </authorList>
    </citation>
    <scope>NUCLEOTIDE SEQUENCE [LARGE SCALE GENOMIC DNA]</scope>
    <source>
        <strain evidence="4 5">BR 11622</strain>
    </source>
</reference>
<dbReference type="EMBL" id="VITR01000008">
    <property type="protein sequence ID" value="TWB41142.1"/>
    <property type="molecule type" value="Genomic_DNA"/>
</dbReference>
<proteinExistence type="predicted"/>
<accession>A0A560H4C2</accession>
<feature type="region of interest" description="Disordered" evidence="1">
    <location>
        <begin position="240"/>
        <end position="263"/>
    </location>
</feature>
<organism evidence="4 5">
    <name type="scientific">Nitrospirillum amazonense</name>
    <dbReference type="NCBI Taxonomy" id="28077"/>
    <lineage>
        <taxon>Bacteria</taxon>
        <taxon>Pseudomonadati</taxon>
        <taxon>Pseudomonadota</taxon>
        <taxon>Alphaproteobacteria</taxon>
        <taxon>Rhodospirillales</taxon>
        <taxon>Azospirillaceae</taxon>
        <taxon>Nitrospirillum</taxon>
    </lineage>
</organism>
<dbReference type="Pfam" id="PF04116">
    <property type="entry name" value="FA_hydroxylase"/>
    <property type="match status" value="1"/>
</dbReference>
<evidence type="ECO:0000313" key="4">
    <source>
        <dbReference type="EMBL" id="TWB41142.1"/>
    </source>
</evidence>
<gene>
    <name evidence="4" type="ORF">FBZ90_108166</name>
</gene>
<keyword evidence="2" id="KW-0472">Membrane</keyword>
<evidence type="ECO:0000256" key="1">
    <source>
        <dbReference type="SAM" id="MobiDB-lite"/>
    </source>
</evidence>
<dbReference type="RefSeq" id="WP_246130433.1">
    <property type="nucleotide sequence ID" value="NZ_VITR01000008.1"/>
</dbReference>
<dbReference type="Proteomes" id="UP000315751">
    <property type="component" value="Unassembled WGS sequence"/>
</dbReference>
<evidence type="ECO:0000313" key="5">
    <source>
        <dbReference type="Proteomes" id="UP000315751"/>
    </source>
</evidence>
<feature type="transmembrane region" description="Helical" evidence="2">
    <location>
        <begin position="30"/>
        <end position="52"/>
    </location>
</feature>
<keyword evidence="5" id="KW-1185">Reference proteome</keyword>